<dbReference type="PROSITE" id="PS51141">
    <property type="entry name" value="ZF_SBP"/>
    <property type="match status" value="1"/>
</dbReference>
<evidence type="ECO:0000256" key="7">
    <source>
        <dbReference type="ARBA" id="ARBA00023163"/>
    </source>
</evidence>
<dbReference type="SUPFAM" id="SSF103612">
    <property type="entry name" value="SBT domain"/>
    <property type="match status" value="1"/>
</dbReference>
<keyword evidence="2" id="KW-0479">Metal-binding</keyword>
<dbReference type="Proteomes" id="UP000734854">
    <property type="component" value="Unassembled WGS sequence"/>
</dbReference>
<feature type="region of interest" description="Disordered" evidence="10">
    <location>
        <begin position="411"/>
        <end position="464"/>
    </location>
</feature>
<proteinExistence type="predicted"/>
<dbReference type="PANTHER" id="PTHR31251:SF223">
    <property type="entry name" value="SBP-TYPE DOMAIN-CONTAINING PROTEIN"/>
    <property type="match status" value="1"/>
</dbReference>
<protein>
    <recommendedName>
        <fullName evidence="11">SBP-type domain-containing protein</fullName>
    </recommendedName>
</protein>
<reference evidence="12 13" key="1">
    <citation type="submission" date="2020-08" db="EMBL/GenBank/DDBJ databases">
        <title>Plant Genome Project.</title>
        <authorList>
            <person name="Zhang R.-G."/>
        </authorList>
    </citation>
    <scope>NUCLEOTIDE SEQUENCE [LARGE SCALE GENOMIC DNA]</scope>
    <source>
        <tissue evidence="12">Rhizome</tissue>
    </source>
</reference>
<feature type="compositionally biased region" description="Low complexity" evidence="10">
    <location>
        <begin position="355"/>
        <end position="364"/>
    </location>
</feature>
<keyword evidence="5" id="KW-0805">Transcription regulation</keyword>
<dbReference type="InterPro" id="IPR044817">
    <property type="entry name" value="SBP-like"/>
</dbReference>
<dbReference type="Pfam" id="PF26102">
    <property type="entry name" value="Ig_SPL7"/>
    <property type="match status" value="1"/>
</dbReference>
<comment type="subcellular location">
    <subcellularLocation>
        <location evidence="1">Nucleus</location>
    </subcellularLocation>
</comment>
<dbReference type="GO" id="GO:0008270">
    <property type="term" value="F:zinc ion binding"/>
    <property type="evidence" value="ECO:0007669"/>
    <property type="project" value="UniProtKB-KW"/>
</dbReference>
<evidence type="ECO:0000256" key="8">
    <source>
        <dbReference type="ARBA" id="ARBA00023242"/>
    </source>
</evidence>
<dbReference type="GO" id="GO:0003677">
    <property type="term" value="F:DNA binding"/>
    <property type="evidence" value="ECO:0007669"/>
    <property type="project" value="UniProtKB-KW"/>
</dbReference>
<dbReference type="InterPro" id="IPR036770">
    <property type="entry name" value="Ankyrin_rpt-contain_sf"/>
</dbReference>
<name>A0A8J5HZR2_ZINOF</name>
<dbReference type="PANTHER" id="PTHR31251">
    <property type="entry name" value="SQUAMOSA PROMOTER-BINDING-LIKE PROTEIN 4"/>
    <property type="match status" value="1"/>
</dbReference>
<evidence type="ECO:0000313" key="13">
    <source>
        <dbReference type="Proteomes" id="UP000734854"/>
    </source>
</evidence>
<evidence type="ECO:0000256" key="6">
    <source>
        <dbReference type="ARBA" id="ARBA00023125"/>
    </source>
</evidence>
<keyword evidence="7" id="KW-0804">Transcription</keyword>
<sequence>MEGEVGAQVASPIFFHHHHQDIHDAHLLAKKRDLPWKKHIFQHIQSQESQQVSSLSNSSGNWNPKMWDWDSVRFTATPAPDAADLLCLGSQPSSSAAAVVDPAKKGNEGSNDSKSRRDLEEDNGELTLKLGGGSNLVEEPAGARPSKRVRSGTPATSNSYPMCQVDDCHTDLSCAKDYHRRHKVCEVHSKTTKALVGKQMQRFCQQCSRFHPLSEFDEGKRSCRKRLAGHNRRRRKTQPEDSSSKLLPPKFQENMISGNLDIMKLLSMLSPLKGIFNQIYHDKPSGISLPPDRDRLVQLISKLSASISGDPSERATPDGFDLNTCQDAPLGSLEKSIKEAFSAALATSITPVPASLSQGSSKSSGNHKAIVQNADPSLPPNLHNKPTNVYSSVALTSKGISQLPMEVPHHVVQQPHQSLPLQLFGPSDDDNPPAEGFAIKHLSSESSNPTEERSPPSPSPITKKLFPLHSTLEREKYTGRSHYREENATVELSTTHGASATLDFFQNFERSADHVGYKSNYSDHSPSSSNSVQDRTGRIVFKLFGKDPSSFPDALRAQVFNWLSSSPLEMESYIRPGCVILSIYLSMPSIAWEELENDLLQRVTSLIQCSETEFWRNTRFLICTNRQLVSHKDGKIRVSKNSRAWTAPEVTSISPVAVVGGKETSLVLKGRNLTVPGTNIHCTYRGKYMSKEVLCSTYPGTIYDDSCVESFNFPGGFQEQFGRCFIEVENGFKGNSFPIIIANVNICQELRTLEVDFHRDFQTTDASTEDKVSNSPQYRSKKDVLHFLNELGWLFQRTHASSNLLLSDFSISRFKYLLTFSVERDWCTLICTLLDIIVQRSLKDDSLKHEALELLSEVHLLNRAVKRKCKKMVDLLIHYCVVHGSYSTKVYLFPPNMAGPGGITPLHMAASMHDSVDMVDVLTNDPQEIGLKCWNSVLDDNHQSPYMYALSRNNSSYNNLVARKLADRKNGQVTISFEGEKITSTAGESRQHGSQVLESGSCAQCAMTRTVQLRRTPRTGLLQRPYVHSMLAIAAVCVCVCLLLRGSPQTGSADPFRWENLDFGPS</sequence>
<keyword evidence="4" id="KW-0862">Zinc</keyword>
<keyword evidence="6" id="KW-0238">DNA-binding</keyword>
<evidence type="ECO:0000256" key="9">
    <source>
        <dbReference type="PROSITE-ProRule" id="PRU00470"/>
    </source>
</evidence>
<accession>A0A8J5HZR2</accession>
<evidence type="ECO:0000256" key="3">
    <source>
        <dbReference type="ARBA" id="ARBA00022771"/>
    </source>
</evidence>
<dbReference type="FunFam" id="4.10.1100.10:FF:000001">
    <property type="entry name" value="Squamosa promoter-binding-like protein 14"/>
    <property type="match status" value="1"/>
</dbReference>
<feature type="compositionally biased region" description="Basic residues" evidence="10">
    <location>
        <begin position="226"/>
        <end position="236"/>
    </location>
</feature>
<feature type="region of interest" description="Disordered" evidence="10">
    <location>
        <begin position="226"/>
        <end position="249"/>
    </location>
</feature>
<keyword evidence="3 9" id="KW-0863">Zinc-finger</keyword>
<evidence type="ECO:0000256" key="2">
    <source>
        <dbReference type="ARBA" id="ARBA00022723"/>
    </source>
</evidence>
<evidence type="ECO:0000256" key="4">
    <source>
        <dbReference type="ARBA" id="ARBA00022833"/>
    </source>
</evidence>
<dbReference type="Gene3D" id="1.25.40.20">
    <property type="entry name" value="Ankyrin repeat-containing domain"/>
    <property type="match status" value="1"/>
</dbReference>
<organism evidence="12 13">
    <name type="scientific">Zingiber officinale</name>
    <name type="common">Ginger</name>
    <name type="synonym">Amomum zingiber</name>
    <dbReference type="NCBI Taxonomy" id="94328"/>
    <lineage>
        <taxon>Eukaryota</taxon>
        <taxon>Viridiplantae</taxon>
        <taxon>Streptophyta</taxon>
        <taxon>Embryophyta</taxon>
        <taxon>Tracheophyta</taxon>
        <taxon>Spermatophyta</taxon>
        <taxon>Magnoliopsida</taxon>
        <taxon>Liliopsida</taxon>
        <taxon>Zingiberales</taxon>
        <taxon>Zingiberaceae</taxon>
        <taxon>Zingiber</taxon>
    </lineage>
</organism>
<dbReference type="EMBL" id="JACMSC010000002">
    <property type="protein sequence ID" value="KAG6532835.1"/>
    <property type="molecule type" value="Genomic_DNA"/>
</dbReference>
<dbReference type="AlphaFoldDB" id="A0A8J5HZR2"/>
<evidence type="ECO:0000259" key="11">
    <source>
        <dbReference type="PROSITE" id="PS51141"/>
    </source>
</evidence>
<dbReference type="SUPFAM" id="SSF48403">
    <property type="entry name" value="Ankyrin repeat"/>
    <property type="match status" value="1"/>
</dbReference>
<feature type="compositionally biased region" description="Basic and acidic residues" evidence="10">
    <location>
        <begin position="102"/>
        <end position="119"/>
    </location>
</feature>
<feature type="domain" description="SBP-type" evidence="11">
    <location>
        <begin position="160"/>
        <end position="237"/>
    </location>
</feature>
<keyword evidence="13" id="KW-1185">Reference proteome</keyword>
<keyword evidence="8" id="KW-0539">Nucleus</keyword>
<evidence type="ECO:0000313" key="12">
    <source>
        <dbReference type="EMBL" id="KAG6532835.1"/>
    </source>
</evidence>
<feature type="region of interest" description="Disordered" evidence="10">
    <location>
        <begin position="96"/>
        <end position="158"/>
    </location>
</feature>
<dbReference type="InterPro" id="IPR036893">
    <property type="entry name" value="SBP_sf"/>
</dbReference>
<dbReference type="InterPro" id="IPR004333">
    <property type="entry name" value="SBP_dom"/>
</dbReference>
<comment type="caution">
    <text evidence="12">The sequence shown here is derived from an EMBL/GenBank/DDBJ whole genome shotgun (WGS) entry which is preliminary data.</text>
</comment>
<dbReference type="Pfam" id="PF03110">
    <property type="entry name" value="SBP"/>
    <property type="match status" value="1"/>
</dbReference>
<evidence type="ECO:0000256" key="10">
    <source>
        <dbReference type="SAM" id="MobiDB-lite"/>
    </source>
</evidence>
<evidence type="ECO:0000256" key="1">
    <source>
        <dbReference type="ARBA" id="ARBA00004123"/>
    </source>
</evidence>
<feature type="region of interest" description="Disordered" evidence="10">
    <location>
        <begin position="354"/>
        <end position="386"/>
    </location>
</feature>
<dbReference type="Gene3D" id="4.10.1100.10">
    <property type="entry name" value="Transcription factor, SBP-box domain"/>
    <property type="match status" value="1"/>
</dbReference>
<gene>
    <name evidence="12" type="ORF">ZIOFF_006689</name>
</gene>
<dbReference type="GO" id="GO:0005634">
    <property type="term" value="C:nucleus"/>
    <property type="evidence" value="ECO:0007669"/>
    <property type="project" value="UniProtKB-SubCell"/>
</dbReference>
<evidence type="ECO:0000256" key="5">
    <source>
        <dbReference type="ARBA" id="ARBA00023015"/>
    </source>
</evidence>